<dbReference type="GO" id="GO:0016887">
    <property type="term" value="F:ATP hydrolysis activity"/>
    <property type="evidence" value="ECO:0007669"/>
    <property type="project" value="InterPro"/>
</dbReference>
<dbReference type="InterPro" id="IPR036388">
    <property type="entry name" value="WH-like_DNA-bd_sf"/>
</dbReference>
<organism evidence="2 3">
    <name type="scientific">Candidatus Undinarchaeum marinum</name>
    <dbReference type="NCBI Taxonomy" id="2756141"/>
    <lineage>
        <taxon>Archaea</taxon>
        <taxon>Candidatus Undinarchaeota</taxon>
        <taxon>Candidatus Undinarchaeia</taxon>
        <taxon>Candidatus Undinarchaeales</taxon>
        <taxon>Candidatus Undinarchaeaceae</taxon>
        <taxon>Candidatus Undinarchaeum</taxon>
    </lineage>
</organism>
<dbReference type="InterPro" id="IPR052026">
    <property type="entry name" value="ExeA_AAA_ATPase_DNA-bind"/>
</dbReference>
<name>A0A832V0M3_9ARCH</name>
<evidence type="ECO:0000313" key="2">
    <source>
        <dbReference type="EMBL" id="HIJ99657.1"/>
    </source>
</evidence>
<dbReference type="InterPro" id="IPR027417">
    <property type="entry name" value="P-loop_NTPase"/>
</dbReference>
<gene>
    <name evidence="2" type="ORF">H1011_02435</name>
</gene>
<dbReference type="SUPFAM" id="SSF46785">
    <property type="entry name" value="Winged helix' DNA-binding domain"/>
    <property type="match status" value="1"/>
</dbReference>
<accession>A0A832V0M3</accession>
<proteinExistence type="predicted"/>
<dbReference type="EMBL" id="DVAD01000014">
    <property type="protein sequence ID" value="HIJ99657.1"/>
    <property type="molecule type" value="Genomic_DNA"/>
</dbReference>
<dbReference type="Pfam" id="PF13401">
    <property type="entry name" value="AAA_22"/>
    <property type="match status" value="1"/>
</dbReference>
<dbReference type="Gene3D" id="1.10.10.10">
    <property type="entry name" value="Winged helix-like DNA-binding domain superfamily/Winged helix DNA-binding domain"/>
    <property type="match status" value="1"/>
</dbReference>
<dbReference type="SUPFAM" id="SSF52540">
    <property type="entry name" value="P-loop containing nucleoside triphosphate hydrolases"/>
    <property type="match status" value="1"/>
</dbReference>
<dbReference type="Proteomes" id="UP000604391">
    <property type="component" value="Unassembled WGS sequence"/>
</dbReference>
<sequence>MQENPFSDSVPSHLAIAATVYTKPLLDLEKLSDTNRSKLFLVIGDYGNGKSHALEKLKNDLNIKKKDTLAVYTSAFATKSLRRIYEQVCAELITGKIEKFEKGSEVRLAMVSKGIPSKIIEIFYEGNHLKNLDGIAECLPFGKVVNSSADAVDFICAISLLVDQLVLLIDDIEEASVLERAERKAFFGYIRALYDQAVRKDLNLSVVLAMTYKKVELLESDRPDLLERTDHFIDFVKPSKKEFYEMVKRRLEVSGLGNYSFTEDTLEATWEGFPSIRSMFNLLRDSLDKAEKEGVEEITSITIPQKKKSEMASALQRAAYKPADDEIVTALRKNDGLYVEEIVSKTKMSSSWIRHRLADLVRGNILRKEQEARNKPAKYYLVKGKSR</sequence>
<evidence type="ECO:0000313" key="3">
    <source>
        <dbReference type="Proteomes" id="UP000604391"/>
    </source>
</evidence>
<dbReference type="InterPro" id="IPR036390">
    <property type="entry name" value="WH_DNA-bd_sf"/>
</dbReference>
<dbReference type="PANTHER" id="PTHR35894">
    <property type="entry name" value="GENERAL SECRETION PATHWAY PROTEIN A-RELATED"/>
    <property type="match status" value="1"/>
</dbReference>
<keyword evidence="3" id="KW-1185">Reference proteome</keyword>
<protein>
    <recommendedName>
        <fullName evidence="1">ORC1/DEAH AAA+ ATPase domain-containing protein</fullName>
    </recommendedName>
</protein>
<feature type="domain" description="ORC1/DEAH AAA+ ATPase" evidence="1">
    <location>
        <begin position="38"/>
        <end position="213"/>
    </location>
</feature>
<dbReference type="AlphaFoldDB" id="A0A832V0M3"/>
<comment type="caution">
    <text evidence="2">The sequence shown here is derived from an EMBL/GenBank/DDBJ whole genome shotgun (WGS) entry which is preliminary data.</text>
</comment>
<dbReference type="InterPro" id="IPR049945">
    <property type="entry name" value="AAA_22"/>
</dbReference>
<dbReference type="Gene3D" id="3.40.50.300">
    <property type="entry name" value="P-loop containing nucleotide triphosphate hydrolases"/>
    <property type="match status" value="1"/>
</dbReference>
<reference evidence="2 3" key="1">
    <citation type="journal article" name="Nat. Commun.">
        <title>Undinarchaeota illuminate DPANN phylogeny and the impact of gene transfer on archaeal evolution.</title>
        <authorList>
            <person name="Dombrowski N."/>
            <person name="Williams T.A."/>
            <person name="Sun J."/>
            <person name="Woodcroft B.J."/>
            <person name="Lee J.H."/>
            <person name="Minh B.Q."/>
            <person name="Rinke C."/>
            <person name="Spang A."/>
        </authorList>
    </citation>
    <scope>NUCLEOTIDE SEQUENCE [LARGE SCALE GENOMIC DNA]</scope>
    <source>
        <strain evidence="2">MAG_bin17</strain>
    </source>
</reference>
<evidence type="ECO:0000259" key="1">
    <source>
        <dbReference type="Pfam" id="PF13401"/>
    </source>
</evidence>
<dbReference type="PANTHER" id="PTHR35894:SF1">
    <property type="entry name" value="PHOSPHORIBULOKINASE _ URIDINE KINASE FAMILY"/>
    <property type="match status" value="1"/>
</dbReference>